<keyword evidence="12" id="KW-0234">DNA repair</keyword>
<dbReference type="PANTHER" id="PTHR42944">
    <property type="entry name" value="ADENINE DNA GLYCOSYLASE"/>
    <property type="match status" value="1"/>
</dbReference>
<evidence type="ECO:0000256" key="2">
    <source>
        <dbReference type="ARBA" id="ARBA00002933"/>
    </source>
</evidence>
<dbReference type="InterPro" id="IPR044298">
    <property type="entry name" value="MIG/MutY"/>
</dbReference>
<dbReference type="GO" id="GO:0034039">
    <property type="term" value="F:8-oxo-7,8-dihydroguanine DNA N-glycosylase activity"/>
    <property type="evidence" value="ECO:0007669"/>
    <property type="project" value="TreeGrafter"/>
</dbReference>
<dbReference type="InterPro" id="IPR004036">
    <property type="entry name" value="Endonuclease-III-like_CS2"/>
</dbReference>
<protein>
    <recommendedName>
        <fullName evidence="5 14">Adenine DNA glycosylase</fullName>
        <ecNumber evidence="4 14">3.2.2.31</ecNumber>
    </recommendedName>
</protein>
<dbReference type="GO" id="GO:0006284">
    <property type="term" value="P:base-excision repair"/>
    <property type="evidence" value="ECO:0007669"/>
    <property type="project" value="UniProtKB-UniRule"/>
</dbReference>
<dbReference type="SUPFAM" id="SSF48150">
    <property type="entry name" value="DNA-glycosylase"/>
    <property type="match status" value="1"/>
</dbReference>
<dbReference type="GO" id="GO:0035485">
    <property type="term" value="F:adenine/guanine mispair binding"/>
    <property type="evidence" value="ECO:0007669"/>
    <property type="project" value="TreeGrafter"/>
</dbReference>
<keyword evidence="8 14" id="KW-0227">DNA damage</keyword>
<comment type="cofactor">
    <cofactor evidence="14">
        <name>[4Fe-4S] cluster</name>
        <dbReference type="ChEBI" id="CHEBI:49883"/>
    </cofactor>
    <text evidence="14">Binds 1 [4Fe-4S] cluster.</text>
</comment>
<dbReference type="CDD" id="cd03431">
    <property type="entry name" value="NUDIX_DNA_Glycosylase_C-MutY"/>
    <property type="match status" value="1"/>
</dbReference>
<dbReference type="Pfam" id="PF00730">
    <property type="entry name" value="HhH-GPD"/>
    <property type="match status" value="1"/>
</dbReference>
<evidence type="ECO:0000256" key="7">
    <source>
        <dbReference type="ARBA" id="ARBA00022723"/>
    </source>
</evidence>
<keyword evidence="11" id="KW-0411">Iron-sulfur</keyword>
<sequence length="370" mass="41564">MSRRQPQTDPPNLDAPELRALRRKLLAWYGRNARDLPWRKNRDPYRVWLSEVMLQQTQVEAVRPYFLRFTGELPAVEDLASADESRVLRLWEGLGYYRRARSLHAAAKKIVAEHDGRLPDTLEGLMALPGVGRYTAGAILSIAYDKRAPIVEANTRRLYARLMALEVDPTSTEGERRLWEFAERLLPRSGFSNFSQALMELGSLVCTPKTPRCDACPVAKHCRAYQAGAIESLAPVTRKVKFTDLREAAVVVRKADKVLVRQCGEGERWAGLWDFPRFELEAESPAGAKSEITQKVRELTGVACEPTEKIATLKHGVTRYRITLECYEARHTGGRLRSNKDSPAQWVAPSELADTPLSVTGRKLAGRIGG</sequence>
<dbReference type="EMBL" id="SJPQ01000002">
    <property type="protein sequence ID" value="TWT88792.1"/>
    <property type="molecule type" value="Genomic_DNA"/>
</dbReference>
<evidence type="ECO:0000256" key="3">
    <source>
        <dbReference type="ARBA" id="ARBA00008343"/>
    </source>
</evidence>
<keyword evidence="10 14" id="KW-0408">Iron</keyword>
<dbReference type="Pfam" id="PF14815">
    <property type="entry name" value="NUDIX_4"/>
    <property type="match status" value="1"/>
</dbReference>
<evidence type="ECO:0000256" key="10">
    <source>
        <dbReference type="ARBA" id="ARBA00023004"/>
    </source>
</evidence>
<proteinExistence type="inferred from homology"/>
<evidence type="ECO:0000259" key="15">
    <source>
        <dbReference type="SMART" id="SM00478"/>
    </source>
</evidence>
<dbReference type="InterPro" id="IPR000445">
    <property type="entry name" value="HhH_motif"/>
</dbReference>
<comment type="similarity">
    <text evidence="3 14">Belongs to the Nth/MutY family.</text>
</comment>
<dbReference type="AlphaFoldDB" id="A0A5C5ZMU5"/>
<dbReference type="Gene3D" id="3.90.79.10">
    <property type="entry name" value="Nucleoside Triphosphate Pyrophosphohydrolase"/>
    <property type="match status" value="1"/>
</dbReference>
<gene>
    <name evidence="16" type="primary">yfhQ</name>
    <name evidence="16" type="ORF">Mal64_22800</name>
</gene>
<name>A0A5C5ZMU5_9BACT</name>
<dbReference type="SUPFAM" id="SSF55811">
    <property type="entry name" value="Nudix"/>
    <property type="match status" value="1"/>
</dbReference>
<dbReference type="SMART" id="SM00478">
    <property type="entry name" value="ENDO3c"/>
    <property type="match status" value="1"/>
</dbReference>
<dbReference type="FunFam" id="1.10.340.30:FF:000002">
    <property type="entry name" value="Adenine DNA glycosylase"/>
    <property type="match status" value="1"/>
</dbReference>
<dbReference type="GO" id="GO:0000701">
    <property type="term" value="F:purine-specific mismatch base pair DNA N-glycosylase activity"/>
    <property type="evidence" value="ECO:0007669"/>
    <property type="project" value="UniProtKB-EC"/>
</dbReference>
<reference evidence="16 17" key="1">
    <citation type="submission" date="2019-02" db="EMBL/GenBank/DDBJ databases">
        <title>Deep-cultivation of Planctomycetes and their phenomic and genomic characterization uncovers novel biology.</title>
        <authorList>
            <person name="Wiegand S."/>
            <person name="Jogler M."/>
            <person name="Boedeker C."/>
            <person name="Pinto D."/>
            <person name="Vollmers J."/>
            <person name="Rivas-Marin E."/>
            <person name="Kohn T."/>
            <person name="Peeters S.H."/>
            <person name="Heuer A."/>
            <person name="Rast P."/>
            <person name="Oberbeckmann S."/>
            <person name="Bunk B."/>
            <person name="Jeske O."/>
            <person name="Meyerdierks A."/>
            <person name="Storesund J.E."/>
            <person name="Kallscheuer N."/>
            <person name="Luecker S."/>
            <person name="Lage O.M."/>
            <person name="Pohl T."/>
            <person name="Merkel B.J."/>
            <person name="Hornburger P."/>
            <person name="Mueller R.-W."/>
            <person name="Bruemmer F."/>
            <person name="Labrenz M."/>
            <person name="Spormann A.M."/>
            <person name="Op Den Camp H."/>
            <person name="Overmann J."/>
            <person name="Amann R."/>
            <person name="Jetten M.S.M."/>
            <person name="Mascher T."/>
            <person name="Medema M.H."/>
            <person name="Devos D.P."/>
            <person name="Kaster A.-K."/>
            <person name="Ovreas L."/>
            <person name="Rohde M."/>
            <person name="Galperin M.Y."/>
            <person name="Jogler C."/>
        </authorList>
    </citation>
    <scope>NUCLEOTIDE SEQUENCE [LARGE SCALE GENOMIC DNA]</scope>
    <source>
        <strain evidence="16 17">Mal64</strain>
    </source>
</reference>
<dbReference type="InterPro" id="IPR003651">
    <property type="entry name" value="Endonuclease3_FeS-loop_motif"/>
</dbReference>
<dbReference type="InterPro" id="IPR005760">
    <property type="entry name" value="A/G_AdeGlyc_MutY"/>
</dbReference>
<evidence type="ECO:0000256" key="13">
    <source>
        <dbReference type="ARBA" id="ARBA00023295"/>
    </source>
</evidence>
<feature type="domain" description="HhH-GPD" evidence="15">
    <location>
        <begin position="53"/>
        <end position="204"/>
    </location>
</feature>
<dbReference type="GO" id="GO:0032357">
    <property type="term" value="F:oxidized purine DNA binding"/>
    <property type="evidence" value="ECO:0007669"/>
    <property type="project" value="TreeGrafter"/>
</dbReference>
<dbReference type="InterPro" id="IPR015797">
    <property type="entry name" value="NUDIX_hydrolase-like_dom_sf"/>
</dbReference>
<evidence type="ECO:0000256" key="4">
    <source>
        <dbReference type="ARBA" id="ARBA00012045"/>
    </source>
</evidence>
<dbReference type="SMART" id="SM00525">
    <property type="entry name" value="FES"/>
    <property type="match status" value="1"/>
</dbReference>
<dbReference type="PANTHER" id="PTHR42944:SF1">
    <property type="entry name" value="ADENINE DNA GLYCOSYLASE"/>
    <property type="match status" value="1"/>
</dbReference>
<keyword evidence="17" id="KW-1185">Reference proteome</keyword>
<dbReference type="Gene3D" id="1.10.340.30">
    <property type="entry name" value="Hypothetical protein, domain 2"/>
    <property type="match status" value="1"/>
</dbReference>
<dbReference type="InterPro" id="IPR023170">
    <property type="entry name" value="HhH_base_excis_C"/>
</dbReference>
<organism evidence="16 17">
    <name type="scientific">Pseudobythopirellula maris</name>
    <dbReference type="NCBI Taxonomy" id="2527991"/>
    <lineage>
        <taxon>Bacteria</taxon>
        <taxon>Pseudomonadati</taxon>
        <taxon>Planctomycetota</taxon>
        <taxon>Planctomycetia</taxon>
        <taxon>Pirellulales</taxon>
        <taxon>Lacipirellulaceae</taxon>
        <taxon>Pseudobythopirellula</taxon>
    </lineage>
</organism>
<evidence type="ECO:0000256" key="14">
    <source>
        <dbReference type="RuleBase" id="RU365096"/>
    </source>
</evidence>
<accession>A0A5C5ZMU5</accession>
<evidence type="ECO:0000256" key="12">
    <source>
        <dbReference type="ARBA" id="ARBA00023204"/>
    </source>
</evidence>
<dbReference type="GO" id="GO:0046872">
    <property type="term" value="F:metal ion binding"/>
    <property type="evidence" value="ECO:0007669"/>
    <property type="project" value="UniProtKB-UniRule"/>
</dbReference>
<evidence type="ECO:0000256" key="11">
    <source>
        <dbReference type="ARBA" id="ARBA00023014"/>
    </source>
</evidence>
<evidence type="ECO:0000256" key="8">
    <source>
        <dbReference type="ARBA" id="ARBA00022763"/>
    </source>
</evidence>
<dbReference type="Gene3D" id="1.10.1670.10">
    <property type="entry name" value="Helix-hairpin-Helix base-excision DNA repair enzymes (C-terminal)"/>
    <property type="match status" value="1"/>
</dbReference>
<comment type="function">
    <text evidence="2">Adenine glycosylase active on G-A mispairs. MutY also corrects error-prone DNA synthesis past GO lesions which are due to the oxidatively damaged form of guanine: 7,8-dihydro-8-oxoguanine (8-oxo-dGTP).</text>
</comment>
<evidence type="ECO:0000256" key="6">
    <source>
        <dbReference type="ARBA" id="ARBA00022485"/>
    </source>
</evidence>
<dbReference type="RefSeq" id="WP_231993668.1">
    <property type="nucleotide sequence ID" value="NZ_SJPQ01000002.1"/>
</dbReference>
<comment type="caution">
    <text evidence="16">The sequence shown here is derived from an EMBL/GenBank/DDBJ whole genome shotgun (WGS) entry which is preliminary data.</text>
</comment>
<dbReference type="GO" id="GO:0051539">
    <property type="term" value="F:4 iron, 4 sulfur cluster binding"/>
    <property type="evidence" value="ECO:0007669"/>
    <property type="project" value="UniProtKB-UniRule"/>
</dbReference>
<dbReference type="CDD" id="cd00056">
    <property type="entry name" value="ENDO3c"/>
    <property type="match status" value="1"/>
</dbReference>
<dbReference type="InterPro" id="IPR003265">
    <property type="entry name" value="HhH-GPD_domain"/>
</dbReference>
<dbReference type="NCBIfam" id="TIGR01084">
    <property type="entry name" value="mutY"/>
    <property type="match status" value="1"/>
</dbReference>
<keyword evidence="13 14" id="KW-0326">Glycosidase</keyword>
<keyword evidence="7" id="KW-0479">Metal-binding</keyword>
<keyword evidence="9 16" id="KW-0378">Hydrolase</keyword>
<dbReference type="EC" id="3.2.2.31" evidence="4 14"/>
<keyword evidence="6" id="KW-0004">4Fe-4S</keyword>
<comment type="catalytic activity">
    <reaction evidence="1 14">
        <text>Hydrolyzes free adenine bases from 7,8-dihydro-8-oxoguanine:adenine mismatched double-stranded DNA, leaving an apurinic site.</text>
        <dbReference type="EC" id="3.2.2.31"/>
    </reaction>
</comment>
<dbReference type="InterPro" id="IPR011257">
    <property type="entry name" value="DNA_glycosylase"/>
</dbReference>
<evidence type="ECO:0000256" key="5">
    <source>
        <dbReference type="ARBA" id="ARBA00022023"/>
    </source>
</evidence>
<dbReference type="PROSITE" id="PS01155">
    <property type="entry name" value="ENDONUCLEASE_III_2"/>
    <property type="match status" value="1"/>
</dbReference>
<evidence type="ECO:0000256" key="1">
    <source>
        <dbReference type="ARBA" id="ARBA00000843"/>
    </source>
</evidence>
<dbReference type="InterPro" id="IPR029119">
    <property type="entry name" value="MutY_C"/>
</dbReference>
<dbReference type="Proteomes" id="UP000315440">
    <property type="component" value="Unassembled WGS sequence"/>
</dbReference>
<dbReference type="GO" id="GO:0006298">
    <property type="term" value="P:mismatch repair"/>
    <property type="evidence" value="ECO:0007669"/>
    <property type="project" value="TreeGrafter"/>
</dbReference>
<evidence type="ECO:0000256" key="9">
    <source>
        <dbReference type="ARBA" id="ARBA00022801"/>
    </source>
</evidence>
<evidence type="ECO:0000313" key="17">
    <source>
        <dbReference type="Proteomes" id="UP000315440"/>
    </source>
</evidence>
<evidence type="ECO:0000313" key="16">
    <source>
        <dbReference type="EMBL" id="TWT88792.1"/>
    </source>
</evidence>
<dbReference type="Pfam" id="PF00633">
    <property type="entry name" value="HHH"/>
    <property type="match status" value="1"/>
</dbReference>